<gene>
    <name evidence="1" type="ORF">ACFSQW_20285</name>
</gene>
<dbReference type="PROSITE" id="PS51257">
    <property type="entry name" value="PROKAR_LIPOPROTEIN"/>
    <property type="match status" value="1"/>
</dbReference>
<dbReference type="InterPro" id="IPR032299">
    <property type="entry name" value="DUF4843"/>
</dbReference>
<name>A0ABW5L9D0_9SPHI</name>
<proteinExistence type="predicted"/>
<dbReference type="Pfam" id="PF16132">
    <property type="entry name" value="DUF4843"/>
    <property type="match status" value="1"/>
</dbReference>
<keyword evidence="2" id="KW-1185">Reference proteome</keyword>
<accession>A0ABW5L9D0</accession>
<dbReference type="EMBL" id="JBHULD010000025">
    <property type="protein sequence ID" value="MFD2556738.1"/>
    <property type="molecule type" value="Genomic_DNA"/>
</dbReference>
<protein>
    <submittedName>
        <fullName evidence="1">DUF4843 domain-containing protein</fullName>
    </submittedName>
</protein>
<reference evidence="2" key="1">
    <citation type="journal article" date="2019" name="Int. J. Syst. Evol. Microbiol.">
        <title>The Global Catalogue of Microorganisms (GCM) 10K type strain sequencing project: providing services to taxonomists for standard genome sequencing and annotation.</title>
        <authorList>
            <consortium name="The Broad Institute Genomics Platform"/>
            <consortium name="The Broad Institute Genome Sequencing Center for Infectious Disease"/>
            <person name="Wu L."/>
            <person name="Ma J."/>
        </authorList>
    </citation>
    <scope>NUCLEOTIDE SEQUENCE [LARGE SCALE GENOMIC DNA]</scope>
    <source>
        <strain evidence="2">KCTC 52298</strain>
    </source>
</reference>
<evidence type="ECO:0000313" key="2">
    <source>
        <dbReference type="Proteomes" id="UP001597440"/>
    </source>
</evidence>
<sequence>MKYILVTISVLAILFSCQKDTLSTYQGKEAIALYVGEYEADSTVFSFVFSESLTGRDTFFLKLRLQGAPKSVDRKVQLEALNQSTAIENTDFVLPEVVLKADSSFLLYPVILLNTERIERQQLTLLVAVKENEFFSRAALGLSFGQVNNTMDKSLGTYKIHINNFYTEPHYWVDFQYYGDVGEYSRVKFQFMQKVYEIKDLSKLSRGDLYNMGLRLRKALADYEAEHGFLIDENNNRVEF</sequence>
<dbReference type="Proteomes" id="UP001597440">
    <property type="component" value="Unassembled WGS sequence"/>
</dbReference>
<comment type="caution">
    <text evidence="1">The sequence shown here is derived from an EMBL/GenBank/DDBJ whole genome shotgun (WGS) entry which is preliminary data.</text>
</comment>
<evidence type="ECO:0000313" key="1">
    <source>
        <dbReference type="EMBL" id="MFD2556738.1"/>
    </source>
</evidence>
<dbReference type="RefSeq" id="WP_210354852.1">
    <property type="nucleotide sequence ID" value="NZ_JAEQMU010000002.1"/>
</dbReference>
<organism evidence="1 2">
    <name type="scientific">Sphingobacterium tabacisoli</name>
    <dbReference type="NCBI Taxonomy" id="2044855"/>
    <lineage>
        <taxon>Bacteria</taxon>
        <taxon>Pseudomonadati</taxon>
        <taxon>Bacteroidota</taxon>
        <taxon>Sphingobacteriia</taxon>
        <taxon>Sphingobacteriales</taxon>
        <taxon>Sphingobacteriaceae</taxon>
        <taxon>Sphingobacterium</taxon>
    </lineage>
</organism>